<keyword evidence="1" id="KW-0812">Transmembrane</keyword>
<evidence type="ECO:0000313" key="2">
    <source>
        <dbReference type="EMBL" id="ONK66350.1"/>
    </source>
</evidence>
<feature type="transmembrane region" description="Helical" evidence="1">
    <location>
        <begin position="43"/>
        <end position="62"/>
    </location>
</feature>
<dbReference type="AlphaFoldDB" id="A0A5P1EQQ2"/>
<keyword evidence="3" id="KW-1185">Reference proteome</keyword>
<reference evidence="3" key="1">
    <citation type="journal article" date="2017" name="Nat. Commun.">
        <title>The asparagus genome sheds light on the origin and evolution of a young Y chromosome.</title>
        <authorList>
            <person name="Harkess A."/>
            <person name="Zhou J."/>
            <person name="Xu C."/>
            <person name="Bowers J.E."/>
            <person name="Van der Hulst R."/>
            <person name="Ayyampalayam S."/>
            <person name="Mercati F."/>
            <person name="Riccardi P."/>
            <person name="McKain M.R."/>
            <person name="Kakrana A."/>
            <person name="Tang H."/>
            <person name="Ray J."/>
            <person name="Groenendijk J."/>
            <person name="Arikit S."/>
            <person name="Mathioni S.M."/>
            <person name="Nakano M."/>
            <person name="Shan H."/>
            <person name="Telgmann-Rauber A."/>
            <person name="Kanno A."/>
            <person name="Yue Z."/>
            <person name="Chen H."/>
            <person name="Li W."/>
            <person name="Chen Y."/>
            <person name="Xu X."/>
            <person name="Zhang Y."/>
            <person name="Luo S."/>
            <person name="Chen H."/>
            <person name="Gao J."/>
            <person name="Mao Z."/>
            <person name="Pires J.C."/>
            <person name="Luo M."/>
            <person name="Kudrna D."/>
            <person name="Wing R.A."/>
            <person name="Meyers B.C."/>
            <person name="Yi K."/>
            <person name="Kong H."/>
            <person name="Lavrijsen P."/>
            <person name="Sunseri F."/>
            <person name="Falavigna A."/>
            <person name="Ye Y."/>
            <person name="Leebens-Mack J.H."/>
            <person name="Chen G."/>
        </authorList>
    </citation>
    <scope>NUCLEOTIDE SEQUENCE [LARGE SCALE GENOMIC DNA]</scope>
    <source>
        <strain evidence="3">cv. DH0086</strain>
    </source>
</reference>
<dbReference type="Proteomes" id="UP000243459">
    <property type="component" value="Chromosome 6"/>
</dbReference>
<dbReference type="InterPro" id="IPR022143">
    <property type="entry name" value="DUF3675"/>
</dbReference>
<name>A0A5P1EQQ2_ASPOF</name>
<dbReference type="GO" id="GO:0016567">
    <property type="term" value="P:protein ubiquitination"/>
    <property type="evidence" value="ECO:0007669"/>
    <property type="project" value="TreeGrafter"/>
</dbReference>
<dbReference type="Gramene" id="ONK66350">
    <property type="protein sequence ID" value="ONK66350"/>
    <property type="gene ID" value="A4U43_C06F6820"/>
</dbReference>
<dbReference type="GO" id="GO:0016020">
    <property type="term" value="C:membrane"/>
    <property type="evidence" value="ECO:0007669"/>
    <property type="project" value="TreeGrafter"/>
</dbReference>
<dbReference type="PANTHER" id="PTHR23012:SF174">
    <property type="entry name" value="OS01G0121200 PROTEIN"/>
    <property type="match status" value="1"/>
</dbReference>
<evidence type="ECO:0000313" key="3">
    <source>
        <dbReference type="Proteomes" id="UP000243459"/>
    </source>
</evidence>
<keyword evidence="1" id="KW-1133">Transmembrane helix</keyword>
<protein>
    <submittedName>
        <fullName evidence="2">Uncharacterized protein</fullName>
    </submittedName>
</protein>
<accession>A0A5P1EQQ2</accession>
<proteinExistence type="predicted"/>
<dbReference type="EMBL" id="CM007386">
    <property type="protein sequence ID" value="ONK66350.1"/>
    <property type="molecule type" value="Genomic_DNA"/>
</dbReference>
<dbReference type="GO" id="GO:0004842">
    <property type="term" value="F:ubiquitin-protein transferase activity"/>
    <property type="evidence" value="ECO:0007669"/>
    <property type="project" value="TreeGrafter"/>
</dbReference>
<keyword evidence="1" id="KW-0472">Membrane</keyword>
<dbReference type="InterPro" id="IPR033275">
    <property type="entry name" value="MARCH-like"/>
</dbReference>
<evidence type="ECO:0000256" key="1">
    <source>
        <dbReference type="SAM" id="Phobius"/>
    </source>
</evidence>
<organism evidence="2 3">
    <name type="scientific">Asparagus officinalis</name>
    <name type="common">Garden asparagus</name>
    <dbReference type="NCBI Taxonomy" id="4686"/>
    <lineage>
        <taxon>Eukaryota</taxon>
        <taxon>Viridiplantae</taxon>
        <taxon>Streptophyta</taxon>
        <taxon>Embryophyta</taxon>
        <taxon>Tracheophyta</taxon>
        <taxon>Spermatophyta</taxon>
        <taxon>Magnoliopsida</taxon>
        <taxon>Liliopsida</taxon>
        <taxon>Asparagales</taxon>
        <taxon>Asparagaceae</taxon>
        <taxon>Asparagoideae</taxon>
        <taxon>Asparagus</taxon>
    </lineage>
</organism>
<sequence length="148" mass="16919">MNFRGRWEVSSRDLHDSQIITMVPSDRGFMDPDYNCYPSRSTLYYRSVAIIFMTLFILRHFLPLMVGEVEDEFTAPFSLLVLRVGGILIPIVVLARVLCIFQRRRQLHGARNVAVPDEESLSSVSLPDEESLSSVSIYQSQPHVVRVC</sequence>
<gene>
    <name evidence="2" type="ORF">A4U43_C06F6820</name>
</gene>
<dbReference type="Pfam" id="PF12428">
    <property type="entry name" value="DUF3675"/>
    <property type="match status" value="1"/>
</dbReference>
<feature type="transmembrane region" description="Helical" evidence="1">
    <location>
        <begin position="82"/>
        <end position="101"/>
    </location>
</feature>
<dbReference type="PANTHER" id="PTHR23012">
    <property type="entry name" value="RING/FYVE/PHD ZINC FINGER DOMAIN-CONTAINING"/>
    <property type="match status" value="1"/>
</dbReference>